<protein>
    <submittedName>
        <fullName evidence="2">Uncharacterized protein</fullName>
    </submittedName>
</protein>
<name>A0A835II87_9MAGN</name>
<comment type="caution">
    <text evidence="2">The sequence shown here is derived from an EMBL/GenBank/DDBJ whole genome shotgun (WGS) entry which is preliminary data.</text>
</comment>
<dbReference type="Proteomes" id="UP000631114">
    <property type="component" value="Unassembled WGS sequence"/>
</dbReference>
<organism evidence="2 3">
    <name type="scientific">Coptis chinensis</name>
    <dbReference type="NCBI Taxonomy" id="261450"/>
    <lineage>
        <taxon>Eukaryota</taxon>
        <taxon>Viridiplantae</taxon>
        <taxon>Streptophyta</taxon>
        <taxon>Embryophyta</taxon>
        <taxon>Tracheophyta</taxon>
        <taxon>Spermatophyta</taxon>
        <taxon>Magnoliopsida</taxon>
        <taxon>Ranunculales</taxon>
        <taxon>Ranunculaceae</taxon>
        <taxon>Coptidoideae</taxon>
        <taxon>Coptis</taxon>
    </lineage>
</organism>
<keyword evidence="3" id="KW-1185">Reference proteome</keyword>
<dbReference type="PANTHER" id="PTHR33641">
    <property type="entry name" value="OS06G0133500 PROTEIN"/>
    <property type="match status" value="1"/>
</dbReference>
<evidence type="ECO:0000313" key="3">
    <source>
        <dbReference type="Proteomes" id="UP000631114"/>
    </source>
</evidence>
<dbReference type="AlphaFoldDB" id="A0A835II87"/>
<reference evidence="2 3" key="1">
    <citation type="submission" date="2020-10" db="EMBL/GenBank/DDBJ databases">
        <title>The Coptis chinensis genome and diversification of protoberbering-type alkaloids.</title>
        <authorList>
            <person name="Wang B."/>
            <person name="Shu S."/>
            <person name="Song C."/>
            <person name="Liu Y."/>
        </authorList>
    </citation>
    <scope>NUCLEOTIDE SEQUENCE [LARGE SCALE GENOMIC DNA]</scope>
    <source>
        <strain evidence="2">HL-2020</strain>
        <tissue evidence="2">Leaf</tissue>
    </source>
</reference>
<keyword evidence="1" id="KW-1133">Transmembrane helix</keyword>
<dbReference type="EMBL" id="JADFTS010000003">
    <property type="protein sequence ID" value="KAF9616932.1"/>
    <property type="molecule type" value="Genomic_DNA"/>
</dbReference>
<dbReference type="OrthoDB" id="846204at2759"/>
<keyword evidence="1" id="KW-0472">Membrane</keyword>
<gene>
    <name evidence="2" type="ORF">IFM89_033002</name>
</gene>
<evidence type="ECO:0000256" key="1">
    <source>
        <dbReference type="SAM" id="Phobius"/>
    </source>
</evidence>
<dbReference type="PANTHER" id="PTHR33641:SF24">
    <property type="entry name" value="PROTEIN, PUTATIVE-RELATED"/>
    <property type="match status" value="1"/>
</dbReference>
<evidence type="ECO:0000313" key="2">
    <source>
        <dbReference type="EMBL" id="KAF9616932.1"/>
    </source>
</evidence>
<accession>A0A835II87</accession>
<proteinExistence type="predicted"/>
<sequence>MAVGTFHIAVPVIASAAGVYFLQQNRSKTKQLDGGSTALMKSMVTKAKHEQNKGQMPKFTPAFDGLHCFETLVLH</sequence>
<keyword evidence="1" id="KW-0812">Transmembrane</keyword>
<feature type="transmembrane region" description="Helical" evidence="1">
    <location>
        <begin position="6"/>
        <end position="22"/>
    </location>
</feature>